<keyword evidence="3" id="KW-0378">Hydrolase</keyword>
<reference evidence="3 4" key="1">
    <citation type="submission" date="2024-09" db="EMBL/GenBank/DDBJ databases">
        <title>Floridaenema gen nov. (Aerosakkonemataceae, Aerosakkonematales ord. nov., Cyanobacteria) from benthic tropical and subtropical fresh waters, with the description of four new species.</title>
        <authorList>
            <person name="Moretto J.A."/>
            <person name="Berthold D.E."/>
            <person name="Lefler F.W."/>
            <person name="Huang I.-S."/>
            <person name="Laughinghouse H. IV."/>
        </authorList>
    </citation>
    <scope>NUCLEOTIDE SEQUENCE [LARGE SCALE GENOMIC DNA]</scope>
    <source>
        <strain evidence="3 4">BLCC-F46</strain>
    </source>
</reference>
<dbReference type="EMBL" id="JBHFNQ010000115">
    <property type="protein sequence ID" value="MFB2878206.1"/>
    <property type="molecule type" value="Genomic_DNA"/>
</dbReference>
<gene>
    <name evidence="3" type="ORF">ACE1CC_15245</name>
</gene>
<evidence type="ECO:0000313" key="4">
    <source>
        <dbReference type="Proteomes" id="UP001576774"/>
    </source>
</evidence>
<keyword evidence="3" id="KW-0540">Nuclease</keyword>
<organism evidence="3 4">
    <name type="scientific">Floridaenema aerugineum BLCC-F46</name>
    <dbReference type="NCBI Taxonomy" id="3153654"/>
    <lineage>
        <taxon>Bacteria</taxon>
        <taxon>Bacillati</taxon>
        <taxon>Cyanobacteriota</taxon>
        <taxon>Cyanophyceae</taxon>
        <taxon>Oscillatoriophycideae</taxon>
        <taxon>Aerosakkonematales</taxon>
        <taxon>Aerosakkonemataceae</taxon>
        <taxon>Floridanema</taxon>
        <taxon>Floridanema aerugineum</taxon>
    </lineage>
</organism>
<feature type="domain" description="ATPase AAA-type core" evidence="1">
    <location>
        <begin position="238"/>
        <end position="317"/>
    </location>
</feature>
<dbReference type="Pfam" id="PF13476">
    <property type="entry name" value="AAA_23"/>
    <property type="match status" value="1"/>
</dbReference>
<protein>
    <submittedName>
        <fullName evidence="3">ATP-dependent endonuclease</fullName>
    </submittedName>
</protein>
<comment type="caution">
    <text evidence="3">The sequence shown here is derived from an EMBL/GenBank/DDBJ whole genome shotgun (WGS) entry which is preliminary data.</text>
</comment>
<dbReference type="PANTHER" id="PTHR43581:SF4">
    <property type="entry name" value="ATP_GTP PHOSPHATASE"/>
    <property type="match status" value="1"/>
</dbReference>
<dbReference type="RefSeq" id="WP_413271283.1">
    <property type="nucleotide sequence ID" value="NZ_JBHFNQ010000115.1"/>
</dbReference>
<dbReference type="GO" id="GO:0004519">
    <property type="term" value="F:endonuclease activity"/>
    <property type="evidence" value="ECO:0007669"/>
    <property type="project" value="UniProtKB-KW"/>
</dbReference>
<sequence length="600" mass="68111">MYIAKFRLFHYKSFLDSGLLEFKPGINIITGQNNSGKTALLQALDLELTNVPHKSTKTLPNPTEKTNQISRAEVSLLLQKEELKSILYYLKDTKCEPGQTIADFVDKAFLQESGIKGFEQWLNTPEEVELSLSFDGATPTTIEAKASNISKFATESVFNNFKNRIFRFSAERQILAISKYGDNDQLKRDASNLGEVLSMLQSNRKKFDRFNSYVSLVLPQIKAISVTNKGGFEIRVWPTDTDRDDLTFPLSACGTGIGQVLAILYVILTSQEPRTIIIDEPQSFLHPGAEKKLVDVLKEKEFAQHQYFIATHSPTIIANANASTIVMLRSQDWETVASVMNSKARTELTSLMDELGVKLSDIFGADNILWVEGPTEEVCFQKILEKKRPLRGTTILAVSATGDFEQKDRRATETIFKIYAKVSGNSGKESFFPPAIGFIFDKEDRSSTKLDDMKRMSKSAGRLEFIPRRMYENYLLHPKAIASVINEEIGQGINEDEQNESKEIIAVERVEKLLKEKTQEERYYAIASKEIKETDLNSKFVKENIHAANILKDLFAELSETRVEFQKPRHPIKLTEWLLKNEPKHFCELEEFLLDILDGK</sequence>
<evidence type="ECO:0000313" key="3">
    <source>
        <dbReference type="EMBL" id="MFB2878206.1"/>
    </source>
</evidence>
<dbReference type="InterPro" id="IPR038729">
    <property type="entry name" value="Rad50/SbcC_AAA"/>
</dbReference>
<evidence type="ECO:0000259" key="1">
    <source>
        <dbReference type="Pfam" id="PF13304"/>
    </source>
</evidence>
<proteinExistence type="predicted"/>
<accession>A0ABV4X5Z6</accession>
<keyword evidence="4" id="KW-1185">Reference proteome</keyword>
<dbReference type="Pfam" id="PF13304">
    <property type="entry name" value="AAA_21"/>
    <property type="match status" value="1"/>
</dbReference>
<dbReference type="CDD" id="cd00267">
    <property type="entry name" value="ABC_ATPase"/>
    <property type="match status" value="1"/>
</dbReference>
<feature type="domain" description="Rad50/SbcC-type AAA" evidence="2">
    <location>
        <begin position="8"/>
        <end position="205"/>
    </location>
</feature>
<name>A0ABV4X5Z6_9CYAN</name>
<dbReference type="Proteomes" id="UP001576774">
    <property type="component" value="Unassembled WGS sequence"/>
</dbReference>
<dbReference type="InterPro" id="IPR051396">
    <property type="entry name" value="Bact_Antivir_Def_Nuclease"/>
</dbReference>
<dbReference type="InterPro" id="IPR027417">
    <property type="entry name" value="P-loop_NTPase"/>
</dbReference>
<dbReference type="Gene3D" id="3.40.50.300">
    <property type="entry name" value="P-loop containing nucleotide triphosphate hydrolases"/>
    <property type="match status" value="1"/>
</dbReference>
<dbReference type="SUPFAM" id="SSF52540">
    <property type="entry name" value="P-loop containing nucleoside triphosphate hydrolases"/>
    <property type="match status" value="1"/>
</dbReference>
<keyword evidence="3" id="KW-0255">Endonuclease</keyword>
<evidence type="ECO:0000259" key="2">
    <source>
        <dbReference type="Pfam" id="PF13476"/>
    </source>
</evidence>
<dbReference type="PANTHER" id="PTHR43581">
    <property type="entry name" value="ATP/GTP PHOSPHATASE"/>
    <property type="match status" value="1"/>
</dbReference>
<dbReference type="InterPro" id="IPR003959">
    <property type="entry name" value="ATPase_AAA_core"/>
</dbReference>